<keyword evidence="5" id="KW-0472">Membrane</keyword>
<dbReference type="GO" id="GO:0031201">
    <property type="term" value="C:SNARE complex"/>
    <property type="evidence" value="ECO:0007669"/>
    <property type="project" value="TreeGrafter"/>
</dbReference>
<proteinExistence type="inferred from homology"/>
<evidence type="ECO:0000256" key="5">
    <source>
        <dbReference type="SAM" id="Phobius"/>
    </source>
</evidence>
<dbReference type="InterPro" id="IPR006012">
    <property type="entry name" value="Syntaxin/epimorphin_CS"/>
</dbReference>
<dbReference type="GO" id="GO:0000149">
    <property type="term" value="F:SNARE binding"/>
    <property type="evidence" value="ECO:0007669"/>
    <property type="project" value="TreeGrafter"/>
</dbReference>
<evidence type="ECO:0000256" key="3">
    <source>
        <dbReference type="ARBA" id="ARBA00022775"/>
    </source>
</evidence>
<dbReference type="InterPro" id="IPR006011">
    <property type="entry name" value="Syntaxin_N"/>
</dbReference>
<comment type="subcellular location">
    <subcellularLocation>
        <location evidence="1">Membrane</location>
        <topology evidence="1">Single-pass type IV membrane protein</topology>
    </subcellularLocation>
</comment>
<keyword evidence="5" id="KW-1133">Transmembrane helix</keyword>
<evidence type="ECO:0000256" key="4">
    <source>
        <dbReference type="RuleBase" id="RU003858"/>
    </source>
</evidence>
<feature type="transmembrane region" description="Helical" evidence="5">
    <location>
        <begin position="241"/>
        <end position="260"/>
    </location>
</feature>
<dbReference type="EMBL" id="GIIL01003177">
    <property type="protein sequence ID" value="NOV46903.1"/>
    <property type="molecule type" value="Transcribed_RNA"/>
</dbReference>
<dbReference type="PROSITE" id="PS00914">
    <property type="entry name" value="SYNTAXIN"/>
    <property type="match status" value="1"/>
</dbReference>
<keyword evidence="3" id="KW-0813">Transport</keyword>
<dbReference type="GO" id="GO:0008021">
    <property type="term" value="C:synaptic vesicle"/>
    <property type="evidence" value="ECO:0007669"/>
    <property type="project" value="TreeGrafter"/>
</dbReference>
<dbReference type="GO" id="GO:0006886">
    <property type="term" value="P:intracellular protein transport"/>
    <property type="evidence" value="ECO:0007669"/>
    <property type="project" value="InterPro"/>
</dbReference>
<dbReference type="Gene3D" id="1.20.5.110">
    <property type="match status" value="1"/>
</dbReference>
<reference evidence="7" key="1">
    <citation type="submission" date="2020-03" db="EMBL/GenBank/DDBJ databases">
        <title>Transcriptomic Profiling of the Digestive Tract of the Rat Flea, Xenopsylla cheopis, Following Blood Feeding and Infection with Yersinia pestis.</title>
        <authorList>
            <person name="Bland D.M."/>
            <person name="Martens C.A."/>
            <person name="Virtaneva K."/>
            <person name="Kanakabandi K."/>
            <person name="Long D."/>
            <person name="Rosenke R."/>
            <person name="Saturday G.A."/>
            <person name="Hoyt F.H."/>
            <person name="Bruno D.P."/>
            <person name="Ribeiro J.M.C."/>
            <person name="Hinnebusch J."/>
        </authorList>
    </citation>
    <scope>NUCLEOTIDE SEQUENCE</scope>
</reference>
<dbReference type="Pfam" id="PF05739">
    <property type="entry name" value="SNARE"/>
    <property type="match status" value="1"/>
</dbReference>
<dbReference type="SMART" id="SM00397">
    <property type="entry name" value="t_SNARE"/>
    <property type="match status" value="1"/>
</dbReference>
<accession>A0A6M2DKP7</accession>
<dbReference type="SMART" id="SM00503">
    <property type="entry name" value="SynN"/>
    <property type="match status" value="1"/>
</dbReference>
<dbReference type="GO" id="GO:0048278">
    <property type="term" value="P:vesicle docking"/>
    <property type="evidence" value="ECO:0007669"/>
    <property type="project" value="TreeGrafter"/>
</dbReference>
<dbReference type="InterPro" id="IPR045242">
    <property type="entry name" value="Syntaxin"/>
</dbReference>
<organism evidence="7">
    <name type="scientific">Xenopsylla cheopis</name>
    <name type="common">Oriental rat flea</name>
    <name type="synonym">Pulex cheopis</name>
    <dbReference type="NCBI Taxonomy" id="163159"/>
    <lineage>
        <taxon>Eukaryota</taxon>
        <taxon>Metazoa</taxon>
        <taxon>Ecdysozoa</taxon>
        <taxon>Arthropoda</taxon>
        <taxon>Hexapoda</taxon>
        <taxon>Insecta</taxon>
        <taxon>Pterygota</taxon>
        <taxon>Neoptera</taxon>
        <taxon>Endopterygota</taxon>
        <taxon>Siphonaptera</taxon>
        <taxon>Pulicidae</taxon>
        <taxon>Xenopsyllinae</taxon>
        <taxon>Xenopsylla</taxon>
    </lineage>
</organism>
<keyword evidence="3" id="KW-0532">Neurotransmitter transport</keyword>
<dbReference type="GO" id="GO:0006906">
    <property type="term" value="P:vesicle fusion"/>
    <property type="evidence" value="ECO:0007669"/>
    <property type="project" value="TreeGrafter"/>
</dbReference>
<dbReference type="InterPro" id="IPR010989">
    <property type="entry name" value="SNARE"/>
</dbReference>
<dbReference type="InterPro" id="IPR000727">
    <property type="entry name" value="T_SNARE_dom"/>
</dbReference>
<evidence type="ECO:0000313" key="7">
    <source>
        <dbReference type="EMBL" id="NOV46903.1"/>
    </source>
</evidence>
<dbReference type="AlphaFoldDB" id="A0A6M2DKP7"/>
<dbReference type="FunFam" id="1.20.58.70:FF:000006">
    <property type="entry name" value="Syntaxin 7"/>
    <property type="match status" value="1"/>
</dbReference>
<keyword evidence="5" id="KW-0812">Transmembrane</keyword>
<name>A0A6M2DKP7_XENCH</name>
<evidence type="ECO:0000259" key="6">
    <source>
        <dbReference type="PROSITE" id="PS50192"/>
    </source>
</evidence>
<dbReference type="GO" id="GO:0005484">
    <property type="term" value="F:SNAP receptor activity"/>
    <property type="evidence" value="ECO:0007669"/>
    <property type="project" value="InterPro"/>
</dbReference>
<dbReference type="GO" id="GO:0006836">
    <property type="term" value="P:neurotransmitter transport"/>
    <property type="evidence" value="ECO:0007669"/>
    <property type="project" value="UniProtKB-KW"/>
</dbReference>
<dbReference type="SUPFAM" id="SSF47661">
    <property type="entry name" value="t-snare proteins"/>
    <property type="match status" value="1"/>
</dbReference>
<dbReference type="PANTHER" id="PTHR19957:SF411">
    <property type="entry name" value="LD23667P"/>
    <property type="match status" value="1"/>
</dbReference>
<dbReference type="PROSITE" id="PS50192">
    <property type="entry name" value="T_SNARE"/>
    <property type="match status" value="1"/>
</dbReference>
<comment type="similarity">
    <text evidence="2 4">Belongs to the syntaxin family.</text>
</comment>
<sequence>MDGYSSFHNGSTKEPDYDKLSNTIGTNIQKISQNVLSMKRMVNQLGTSQDSQDLQQQLHQIQSYTQQLVKDTNTSFTILKKANFGPEQRHLRIQRDRLADEFTNALNSLQATHREAVQREKNCVNEVRAAAKLNNFKPPPSSNKDQLLPFQSNNQQIQAQIQEEIDLQALQTQEENIRQLEHDIRDVNEIFKNLGALVHEQGDMIDSIEASVERTQVFVENGTQQLRQASQYKTKLRKKKLILMIIGAVILAILIGIIVYNTKS</sequence>
<dbReference type="Pfam" id="PF14523">
    <property type="entry name" value="Syntaxin_2"/>
    <property type="match status" value="1"/>
</dbReference>
<evidence type="ECO:0000256" key="2">
    <source>
        <dbReference type="ARBA" id="ARBA00009063"/>
    </source>
</evidence>
<evidence type="ECO:0000256" key="1">
    <source>
        <dbReference type="ARBA" id="ARBA00004211"/>
    </source>
</evidence>
<dbReference type="PANTHER" id="PTHR19957">
    <property type="entry name" value="SYNTAXIN"/>
    <property type="match status" value="1"/>
</dbReference>
<dbReference type="Gene3D" id="1.20.58.70">
    <property type="match status" value="1"/>
</dbReference>
<feature type="domain" description="T-SNARE coiled-coil homology" evidence="6">
    <location>
        <begin position="167"/>
        <end position="229"/>
    </location>
</feature>
<protein>
    <submittedName>
        <fullName evidence="7">Putative snare protein pep12/vam3/syntaxin 7/syntaxin 17</fullName>
    </submittedName>
</protein>